<dbReference type="PANTHER" id="PTHR39081:SF1">
    <property type="entry name" value="MUT7-C RNASE DOMAIN-CONTAINING PROTEIN"/>
    <property type="match status" value="1"/>
</dbReference>
<accession>A0ABN6M612</accession>
<dbReference type="PANTHER" id="PTHR39081">
    <property type="entry name" value="MUT7-C DOMAIN-CONTAINING PROTEIN"/>
    <property type="match status" value="1"/>
</dbReference>
<feature type="domain" description="Mut7-C RNAse" evidence="1">
    <location>
        <begin position="50"/>
        <end position="191"/>
    </location>
</feature>
<dbReference type="Proteomes" id="UP000830055">
    <property type="component" value="Chromosome"/>
</dbReference>
<dbReference type="InterPro" id="IPR002782">
    <property type="entry name" value="Mut7-C_RNAse_dom"/>
</dbReference>
<evidence type="ECO:0000313" key="3">
    <source>
        <dbReference type="Proteomes" id="UP000830055"/>
    </source>
</evidence>
<reference evidence="2 3" key="1">
    <citation type="submission" date="2022-01" db="EMBL/GenBank/DDBJ databases">
        <title>Desulfofustis limnae sp. nov., a novel mesophilic sulfate-reducing bacterium isolated from marsh soil.</title>
        <authorList>
            <person name="Watanabe M."/>
            <person name="Takahashi A."/>
            <person name="Kojima H."/>
            <person name="Fukui M."/>
        </authorList>
    </citation>
    <scope>NUCLEOTIDE SEQUENCE [LARGE SCALE GENOMIC DNA]</scope>
    <source>
        <strain evidence="2 3">PPLL</strain>
    </source>
</reference>
<dbReference type="Pfam" id="PF01927">
    <property type="entry name" value="Mut7-C"/>
    <property type="match status" value="1"/>
</dbReference>
<gene>
    <name evidence="2" type="ORF">DPPLL_27010</name>
</gene>
<proteinExistence type="predicted"/>
<organism evidence="2 3">
    <name type="scientific">Desulfofustis limnaeus</name>
    <dbReference type="NCBI Taxonomy" id="2740163"/>
    <lineage>
        <taxon>Bacteria</taxon>
        <taxon>Pseudomonadati</taxon>
        <taxon>Thermodesulfobacteriota</taxon>
        <taxon>Desulfobulbia</taxon>
        <taxon>Desulfobulbales</taxon>
        <taxon>Desulfocapsaceae</taxon>
        <taxon>Desulfofustis</taxon>
    </lineage>
</organism>
<keyword evidence="3" id="KW-1185">Reference proteome</keyword>
<dbReference type="EMBL" id="AP025516">
    <property type="protein sequence ID" value="BDD88336.1"/>
    <property type="molecule type" value="Genomic_DNA"/>
</dbReference>
<dbReference type="RefSeq" id="WP_284151710.1">
    <property type="nucleotide sequence ID" value="NZ_AP025516.1"/>
</dbReference>
<protein>
    <recommendedName>
        <fullName evidence="1">Mut7-C RNAse domain-containing protein</fullName>
    </recommendedName>
</protein>
<evidence type="ECO:0000313" key="2">
    <source>
        <dbReference type="EMBL" id="BDD88336.1"/>
    </source>
</evidence>
<sequence>MGRIELTGRDLDFSFVPTGGERLEIHPQTPDMPVTRPSTLRPSPLNQVCFLADATVGKLARLLRLAGLDTTVVAAQQPISAVAAAAVRDRRILLTRNRELLKLRLVTHGRLLRSQDPRQQFTEVSQLYHLQPLFRPFSRCAVCNAVLEAVDKEAVIDRLEPLTRRYYDHFKHCPACNRIYWQGSHQQRLNHLFGWSNS</sequence>
<name>A0ABN6M612_9BACT</name>
<evidence type="ECO:0000259" key="1">
    <source>
        <dbReference type="Pfam" id="PF01927"/>
    </source>
</evidence>